<gene>
    <name evidence="2" type="ORF">GUY60_14075</name>
</gene>
<keyword evidence="1" id="KW-1133">Transmembrane helix</keyword>
<protein>
    <recommendedName>
        <fullName evidence="4">Tetratricopeptide repeat protein</fullName>
    </recommendedName>
</protein>
<reference evidence="2" key="1">
    <citation type="submission" date="2020-01" db="EMBL/GenBank/DDBJ databases">
        <title>Whole-genome analyses of novel actinobacteria.</title>
        <authorList>
            <person name="Sahin N."/>
        </authorList>
    </citation>
    <scope>NUCLEOTIDE SEQUENCE</scope>
    <source>
        <strain evidence="2">YC537</strain>
    </source>
</reference>
<keyword evidence="1" id="KW-0472">Membrane</keyword>
<feature type="transmembrane region" description="Helical" evidence="1">
    <location>
        <begin position="369"/>
        <end position="393"/>
    </location>
</feature>
<evidence type="ECO:0008006" key="4">
    <source>
        <dbReference type="Google" id="ProtNLM"/>
    </source>
</evidence>
<dbReference type="OrthoDB" id="4031079at2"/>
<feature type="transmembrane region" description="Helical" evidence="1">
    <location>
        <begin position="337"/>
        <end position="357"/>
    </location>
</feature>
<dbReference type="EMBL" id="JAAAHS010000088">
    <property type="protein sequence ID" value="NBE52533.1"/>
    <property type="molecule type" value="Genomic_DNA"/>
</dbReference>
<dbReference type="Proteomes" id="UP000598297">
    <property type="component" value="Unassembled WGS sequence"/>
</dbReference>
<dbReference type="AlphaFoldDB" id="A0A964UNI9"/>
<evidence type="ECO:0000313" key="3">
    <source>
        <dbReference type="Proteomes" id="UP000598297"/>
    </source>
</evidence>
<evidence type="ECO:0000313" key="2">
    <source>
        <dbReference type="EMBL" id="NBE52533.1"/>
    </source>
</evidence>
<comment type="caution">
    <text evidence="2">The sequence shown here is derived from an EMBL/GenBank/DDBJ whole genome shotgun (WGS) entry which is preliminary data.</text>
</comment>
<dbReference type="SUPFAM" id="SSF48452">
    <property type="entry name" value="TPR-like"/>
    <property type="match status" value="1"/>
</dbReference>
<evidence type="ECO:0000256" key="1">
    <source>
        <dbReference type="SAM" id="Phobius"/>
    </source>
</evidence>
<dbReference type="InterPro" id="IPR011990">
    <property type="entry name" value="TPR-like_helical_dom_sf"/>
</dbReference>
<sequence length="406" mass="44736">MDATAVSAQLAGARGLDARDFGRICDEVSAVLVNAGTAPPFEIHSADFDTDPFFVCADRYWRQRFQSHPSVRTAVECARWITGHVVNECRAAVVEQWSLGYAFINRGSIESTVQLTDVAQEIAGLGEGSSDVAFFVTLYHAGKLRAGHCFDELHSFLQSSAVAMAAGPHRQDSLFVALQSLAAFGSRALTIEHATDLFNQAWSSTRRTRRVVDICLHGLAFAVPFDAQAEMLRMHAEEAVAAYPRDHTFHFRLATGLYMCGMHDAALRSVDTALVLLTESGSFSHNVMQQQYLAKREAIQEGRLRAQRDAEYLRRWEQQDAANSKLEQTMQMSSIRAVELVAVFTAAIAFAVGSLQVTLNGTMSLRDRLWLLAAQGAGLAVFALLIVGGTWFITRTRHHSSPPENR</sequence>
<proteinExistence type="predicted"/>
<keyword evidence="1" id="KW-0812">Transmembrane</keyword>
<organism evidence="2 3">
    <name type="scientific">Streptomyces boluensis</name>
    <dbReference type="NCBI Taxonomy" id="1775135"/>
    <lineage>
        <taxon>Bacteria</taxon>
        <taxon>Bacillati</taxon>
        <taxon>Actinomycetota</taxon>
        <taxon>Actinomycetes</taxon>
        <taxon>Kitasatosporales</taxon>
        <taxon>Streptomycetaceae</taxon>
        <taxon>Streptomyces</taxon>
    </lineage>
</organism>
<accession>A0A964UNI9</accession>
<keyword evidence="3" id="KW-1185">Reference proteome</keyword>
<dbReference type="RefSeq" id="WP_161697555.1">
    <property type="nucleotide sequence ID" value="NZ_JAAAHS010000088.1"/>
</dbReference>
<name>A0A964UNI9_9ACTN</name>